<dbReference type="EMBL" id="FOAF01000001">
    <property type="protein sequence ID" value="SEK40273.1"/>
    <property type="molecule type" value="Genomic_DNA"/>
</dbReference>
<keyword evidence="1" id="KW-0808">Transferase</keyword>
<dbReference type="InterPro" id="IPR018490">
    <property type="entry name" value="cNMP-bd_dom_sf"/>
</dbReference>
<dbReference type="SUPFAM" id="SSF51206">
    <property type="entry name" value="cAMP-binding domain-like"/>
    <property type="match status" value="1"/>
</dbReference>
<sequence length="202" mass="23504">MYDQTLLQLIDDYFLPKSYRGAPDFIREFHKYVVPLIKEVSISKNMVLFTQYSIPNCIFFLLSGVAYSTMEYPYKSMLLSPFVWRSPALIGDGKSYYKQKPARFGVVIQGYAQVYALERKHLADIEAKFPKVQSHIRLAINQQQKTFKAWKAATSSGKNQARLQRLLEEDPELLQHVLKKHLASHLGIYESYFSLLMRILNK</sequence>
<dbReference type="InterPro" id="IPR014710">
    <property type="entry name" value="RmlC-like_jellyroll"/>
</dbReference>
<evidence type="ECO:0000313" key="2">
    <source>
        <dbReference type="Proteomes" id="UP000199421"/>
    </source>
</evidence>
<dbReference type="AlphaFoldDB" id="A0A1H7GQ37"/>
<dbReference type="Proteomes" id="UP000199421">
    <property type="component" value="Unassembled WGS sequence"/>
</dbReference>
<reference evidence="2" key="1">
    <citation type="submission" date="2016-10" db="EMBL/GenBank/DDBJ databases">
        <authorList>
            <person name="Varghese N."/>
            <person name="Submissions S."/>
        </authorList>
    </citation>
    <scope>NUCLEOTIDE SEQUENCE [LARGE SCALE GENOMIC DNA]</scope>
    <source>
        <strain evidence="2">DSM 18733</strain>
    </source>
</reference>
<protein>
    <submittedName>
        <fullName evidence="1">cAMP-binding domain of CRP or a regulatory subunit of cAMP-dependent protein kinases</fullName>
    </submittedName>
</protein>
<name>A0A1H7GQ37_OLID1</name>
<gene>
    <name evidence="1" type="ORF">SAMN05661044_00158</name>
</gene>
<proteinExistence type="predicted"/>
<organism evidence="1 2">
    <name type="scientific">Olivibacter domesticus</name>
    <name type="common">Pseudosphingobacterium domesticum</name>
    <dbReference type="NCBI Taxonomy" id="407022"/>
    <lineage>
        <taxon>Bacteria</taxon>
        <taxon>Pseudomonadati</taxon>
        <taxon>Bacteroidota</taxon>
        <taxon>Sphingobacteriia</taxon>
        <taxon>Sphingobacteriales</taxon>
        <taxon>Sphingobacteriaceae</taxon>
        <taxon>Olivibacter</taxon>
    </lineage>
</organism>
<dbReference type="STRING" id="407022.SAMN05661044_00158"/>
<accession>A0A1H7GQ37</accession>
<keyword evidence="1" id="KW-0418">Kinase</keyword>
<evidence type="ECO:0000313" key="1">
    <source>
        <dbReference type="EMBL" id="SEK40273.1"/>
    </source>
</evidence>
<dbReference type="GO" id="GO:0016301">
    <property type="term" value="F:kinase activity"/>
    <property type="evidence" value="ECO:0007669"/>
    <property type="project" value="UniProtKB-KW"/>
</dbReference>
<dbReference type="RefSeq" id="WP_093316755.1">
    <property type="nucleotide sequence ID" value="NZ_FOAF01000001.1"/>
</dbReference>
<dbReference type="Gene3D" id="2.60.120.10">
    <property type="entry name" value="Jelly Rolls"/>
    <property type="match status" value="1"/>
</dbReference>
<keyword evidence="2" id="KW-1185">Reference proteome</keyword>